<sequence>MGFGLSPPLKEIMPRSMLRVYIYFIRLITKPTNGCRM</sequence>
<evidence type="ECO:0000313" key="1">
    <source>
        <dbReference type="EMBL" id="QDH45913.1"/>
    </source>
</evidence>
<keyword evidence="2" id="KW-1185">Reference proteome</keyword>
<reference evidence="1 2" key="1">
    <citation type="submission" date="2019-04" db="EMBL/GenBank/DDBJ databases">
        <authorList>
            <person name="Morales S."/>
            <person name="Lehman S.M."/>
            <person name="Cole R.A."/>
            <person name="Branston S."/>
            <person name="Mearns G."/>
            <person name="Rankin D."/>
            <person name="Kovach Z."/>
        </authorList>
    </citation>
    <scope>NUCLEOTIDE SEQUENCE [LARGE SCALE GENOMIC DNA]</scope>
</reference>
<proteinExistence type="predicted"/>
<name>A0A5P1KV31_9CAUD</name>
<gene>
    <name evidence="1" type="ORF">Pa193_002</name>
</gene>
<protein>
    <submittedName>
        <fullName evidence="1">Uncharacterized protein</fullName>
    </submittedName>
</protein>
<dbReference type="EMBL" id="MK837009">
    <property type="protein sequence ID" value="QDH45913.1"/>
    <property type="molecule type" value="Genomic_DNA"/>
</dbReference>
<accession>A0A5P1KV31</accession>
<dbReference type="Proteomes" id="UP000326162">
    <property type="component" value="Segment"/>
</dbReference>
<organism evidence="1 2">
    <name type="scientific">Pseudomonas virus Pa193</name>
    <dbReference type="NCBI Taxonomy" id="2590837"/>
    <lineage>
        <taxon>Viruses</taxon>
        <taxon>Duplodnaviria</taxon>
        <taxon>Heunggongvirae</taxon>
        <taxon>Uroviricota</taxon>
        <taxon>Caudoviricetes</taxon>
        <taxon>Lindbergviridae</taxon>
        <taxon>Pbunavirus</taxon>
        <taxon>Pbunavirus Pa193</taxon>
    </lineage>
</organism>
<evidence type="ECO:0000313" key="2">
    <source>
        <dbReference type="Proteomes" id="UP000326162"/>
    </source>
</evidence>